<name>A0AAW1PFS7_9CHLO</name>
<dbReference type="Gene3D" id="1.20.120.1750">
    <property type="match status" value="1"/>
</dbReference>
<comment type="caution">
    <text evidence="17">The sequence shown here is derived from an EMBL/GenBank/DDBJ whole genome shotgun (WGS) entry which is preliminary data.</text>
</comment>
<dbReference type="InterPro" id="IPR013083">
    <property type="entry name" value="Znf_RING/FYVE/PHD"/>
</dbReference>
<comment type="similarity">
    <text evidence="4">Belongs to the RBR family. Ariadne subfamily.</text>
</comment>
<protein>
    <recommendedName>
        <fullName evidence="5">RBR-type E3 ubiquitin transferase</fullName>
        <ecNumber evidence="5">2.3.2.31</ecNumber>
    </recommendedName>
</protein>
<evidence type="ECO:0000256" key="10">
    <source>
        <dbReference type="ARBA" id="ARBA00022786"/>
    </source>
</evidence>
<keyword evidence="11" id="KW-0862">Zinc</keyword>
<dbReference type="GO" id="GO:0016567">
    <property type="term" value="P:protein ubiquitination"/>
    <property type="evidence" value="ECO:0007669"/>
    <property type="project" value="InterPro"/>
</dbReference>
<evidence type="ECO:0000256" key="1">
    <source>
        <dbReference type="ARBA" id="ARBA00001798"/>
    </source>
</evidence>
<dbReference type="AlphaFoldDB" id="A0AAW1PFS7"/>
<feature type="compositionally biased region" description="Acidic residues" evidence="14">
    <location>
        <begin position="1"/>
        <end position="25"/>
    </location>
</feature>
<comment type="catalytic activity">
    <reaction evidence="1">
        <text>[E2 ubiquitin-conjugating enzyme]-S-ubiquitinyl-L-cysteine + [acceptor protein]-L-lysine = [E2 ubiquitin-conjugating enzyme]-L-cysteine + [acceptor protein]-N(6)-ubiquitinyl-L-lysine.</text>
        <dbReference type="EC" id="2.3.2.31"/>
    </reaction>
</comment>
<evidence type="ECO:0000256" key="13">
    <source>
        <dbReference type="SAM" id="Coils"/>
    </source>
</evidence>
<dbReference type="PROSITE" id="PS50089">
    <property type="entry name" value="ZF_RING_2"/>
    <property type="match status" value="1"/>
</dbReference>
<evidence type="ECO:0000256" key="7">
    <source>
        <dbReference type="ARBA" id="ARBA00022723"/>
    </source>
</evidence>
<dbReference type="EC" id="2.3.2.31" evidence="5"/>
<keyword evidence="7" id="KW-0479">Metal-binding</keyword>
<dbReference type="InterPro" id="IPR044066">
    <property type="entry name" value="TRIAD_supradom"/>
</dbReference>
<keyword evidence="13" id="KW-0175">Coiled coil</keyword>
<evidence type="ECO:0000256" key="6">
    <source>
        <dbReference type="ARBA" id="ARBA00022679"/>
    </source>
</evidence>
<dbReference type="PANTHER" id="PTHR11685">
    <property type="entry name" value="RBR FAMILY RING FINGER AND IBR DOMAIN-CONTAINING"/>
    <property type="match status" value="1"/>
</dbReference>
<feature type="coiled-coil region" evidence="13">
    <location>
        <begin position="373"/>
        <end position="400"/>
    </location>
</feature>
<feature type="domain" description="RING-type" evidence="16">
    <location>
        <begin position="134"/>
        <end position="342"/>
    </location>
</feature>
<dbReference type="Pfam" id="PF00097">
    <property type="entry name" value="zf-C3HC4"/>
    <property type="match status" value="1"/>
</dbReference>
<evidence type="ECO:0000259" key="16">
    <source>
        <dbReference type="PROSITE" id="PS51873"/>
    </source>
</evidence>
<keyword evidence="8" id="KW-0677">Repeat</keyword>
<dbReference type="GO" id="GO:0061630">
    <property type="term" value="F:ubiquitin protein ligase activity"/>
    <property type="evidence" value="ECO:0007669"/>
    <property type="project" value="UniProtKB-EC"/>
</dbReference>
<dbReference type="InterPro" id="IPR048962">
    <property type="entry name" value="ARIH1-like_UBL"/>
</dbReference>
<comment type="function">
    <text evidence="2">Might act as an E3 ubiquitin-protein ligase, or as part of E3 complex, which accepts ubiquitin from specific E2 ubiquitin-conjugating enzymes and then transfers it to substrates.</text>
</comment>
<evidence type="ECO:0000256" key="5">
    <source>
        <dbReference type="ARBA" id="ARBA00012251"/>
    </source>
</evidence>
<dbReference type="Pfam" id="PF22605">
    <property type="entry name" value="IBR_2"/>
    <property type="match status" value="1"/>
</dbReference>
<evidence type="ECO:0000313" key="17">
    <source>
        <dbReference type="EMBL" id="KAK9807647.1"/>
    </source>
</evidence>
<dbReference type="Gene3D" id="3.30.40.10">
    <property type="entry name" value="Zinc/RING finger domain, C3HC4 (zinc finger)"/>
    <property type="match status" value="1"/>
</dbReference>
<evidence type="ECO:0000256" key="11">
    <source>
        <dbReference type="ARBA" id="ARBA00022833"/>
    </source>
</evidence>
<dbReference type="InterPro" id="IPR001841">
    <property type="entry name" value="Znf_RING"/>
</dbReference>
<dbReference type="Pfam" id="PF21235">
    <property type="entry name" value="UBA_ARI1"/>
    <property type="match status" value="1"/>
</dbReference>
<organism evidence="17 18">
    <name type="scientific">[Myrmecia] bisecta</name>
    <dbReference type="NCBI Taxonomy" id="41462"/>
    <lineage>
        <taxon>Eukaryota</taxon>
        <taxon>Viridiplantae</taxon>
        <taxon>Chlorophyta</taxon>
        <taxon>core chlorophytes</taxon>
        <taxon>Trebouxiophyceae</taxon>
        <taxon>Trebouxiales</taxon>
        <taxon>Trebouxiaceae</taxon>
        <taxon>Myrmecia</taxon>
    </lineage>
</organism>
<dbReference type="PROSITE" id="PS51873">
    <property type="entry name" value="TRIAD"/>
    <property type="match status" value="1"/>
</dbReference>
<evidence type="ECO:0000256" key="8">
    <source>
        <dbReference type="ARBA" id="ARBA00022737"/>
    </source>
</evidence>
<dbReference type="Pfam" id="PF19422">
    <property type="entry name" value="Ariadne"/>
    <property type="match status" value="2"/>
</dbReference>
<keyword evidence="6" id="KW-0808">Transferase</keyword>
<dbReference type="GO" id="GO:0008270">
    <property type="term" value="F:zinc ion binding"/>
    <property type="evidence" value="ECO:0007669"/>
    <property type="project" value="UniProtKB-KW"/>
</dbReference>
<dbReference type="CDD" id="cd20346">
    <property type="entry name" value="BRcat_RBR_ANKIB1"/>
    <property type="match status" value="1"/>
</dbReference>
<evidence type="ECO:0000256" key="9">
    <source>
        <dbReference type="ARBA" id="ARBA00022771"/>
    </source>
</evidence>
<dbReference type="EMBL" id="JALJOR010000012">
    <property type="protein sequence ID" value="KAK9807647.1"/>
    <property type="molecule type" value="Genomic_DNA"/>
</dbReference>
<evidence type="ECO:0000256" key="14">
    <source>
        <dbReference type="SAM" id="MobiDB-lite"/>
    </source>
</evidence>
<evidence type="ECO:0000256" key="2">
    <source>
        <dbReference type="ARBA" id="ARBA00003976"/>
    </source>
</evidence>
<evidence type="ECO:0000313" key="18">
    <source>
        <dbReference type="Proteomes" id="UP001489004"/>
    </source>
</evidence>
<proteinExistence type="inferred from homology"/>
<dbReference type="Pfam" id="PF01485">
    <property type="entry name" value="IBR"/>
    <property type="match status" value="1"/>
</dbReference>
<evidence type="ECO:0000256" key="12">
    <source>
        <dbReference type="PROSITE-ProRule" id="PRU00175"/>
    </source>
</evidence>
<accession>A0AAW1PFS7</accession>
<keyword evidence="10" id="KW-0833">Ubl conjugation pathway</keyword>
<dbReference type="InterPro" id="IPR018957">
    <property type="entry name" value="Znf_C3HC4_RING-type"/>
</dbReference>
<evidence type="ECO:0000256" key="4">
    <source>
        <dbReference type="ARBA" id="ARBA00005884"/>
    </source>
</evidence>
<dbReference type="InterPro" id="IPR031127">
    <property type="entry name" value="E3_UB_ligase_RBR"/>
</dbReference>
<dbReference type="CDD" id="cd16773">
    <property type="entry name" value="RING-HC_RBR_TRIAD1"/>
    <property type="match status" value="1"/>
</dbReference>
<keyword evidence="18" id="KW-1185">Reference proteome</keyword>
<dbReference type="FunFam" id="3.30.40.10:FF:000019">
    <property type="entry name" value="RBR-type E3 ubiquitin transferase"/>
    <property type="match status" value="1"/>
</dbReference>
<feature type="domain" description="RING-type" evidence="15">
    <location>
        <begin position="138"/>
        <end position="186"/>
    </location>
</feature>
<dbReference type="SMART" id="SM00647">
    <property type="entry name" value="IBR"/>
    <property type="match status" value="2"/>
</dbReference>
<comment type="pathway">
    <text evidence="3">Protein modification; protein ubiquitination.</text>
</comment>
<keyword evidence="9 12" id="KW-0863">Zinc-finger</keyword>
<feature type="region of interest" description="Disordered" evidence="14">
    <location>
        <begin position="1"/>
        <end position="29"/>
    </location>
</feature>
<sequence length="550" mass="60875">MSDVEDMYDSDSGYDYDSQLSDDDSPASSKAAFGSAETVVASSKPACAWTVIRKDELAAAQDAALDAVVSILGCPKGTARHLLIAFRWEQDALFADYAEKGSDHMYELARVATTPPPNPKRAKTSPVRTRAAASALTCQVCFGDAEPGDMTAMDCGHAFCNACWRHHFRVQIKEGNSRRLSCMADKCGAICNEGKVRALIEDDPQLLDTFSEKLLDSFVEDNRRVRWCPSTPHCGSAVKVDGEPWVEPTCSCGYEFCFQCSEDPHSPATCEMWKQWKEHGDKETINWIRVNTKVCPKCAKNTEKNGGCNHIHCSQCDAHWCWVCGGAFTAQTVYSHACNQFKEDSSSTATDAAKQLKRYLHYHACWQAHAGSVELEQQQMETLNKTIAELEAARTETSSLMDFSWLSGALAQLLAARKILGRSYVLAFYLFGGISIPGADFSECVSQQPLFEFAQQQLESEVERLSKLIESPVEDLLGAQRLAVERLSKLIESPVEDLLGAQRLAVINSTKSVDQRLRKLYELIENDVLSLLPTGQHISPYKALPNTIHP</sequence>
<dbReference type="SMART" id="SM00184">
    <property type="entry name" value="RING"/>
    <property type="match status" value="2"/>
</dbReference>
<evidence type="ECO:0000259" key="15">
    <source>
        <dbReference type="PROSITE" id="PS50089"/>
    </source>
</evidence>
<dbReference type="InterPro" id="IPR002867">
    <property type="entry name" value="IBR_dom"/>
</dbReference>
<dbReference type="InterPro" id="IPR054694">
    <property type="entry name" value="Parkin-like_IBR"/>
</dbReference>
<dbReference type="SUPFAM" id="SSF57850">
    <property type="entry name" value="RING/U-box"/>
    <property type="match status" value="3"/>
</dbReference>
<gene>
    <name evidence="17" type="ORF">WJX72_005259</name>
</gene>
<evidence type="ECO:0000256" key="3">
    <source>
        <dbReference type="ARBA" id="ARBA00004906"/>
    </source>
</evidence>
<dbReference type="Proteomes" id="UP001489004">
    <property type="component" value="Unassembled WGS sequence"/>
</dbReference>
<dbReference type="InterPro" id="IPR045840">
    <property type="entry name" value="Ariadne"/>
</dbReference>
<reference evidence="17 18" key="1">
    <citation type="journal article" date="2024" name="Nat. Commun.">
        <title>Phylogenomics reveals the evolutionary origins of lichenization in chlorophyte algae.</title>
        <authorList>
            <person name="Puginier C."/>
            <person name="Libourel C."/>
            <person name="Otte J."/>
            <person name="Skaloud P."/>
            <person name="Haon M."/>
            <person name="Grisel S."/>
            <person name="Petersen M."/>
            <person name="Berrin J.G."/>
            <person name="Delaux P.M."/>
            <person name="Dal Grande F."/>
            <person name="Keller J."/>
        </authorList>
    </citation>
    <scope>NUCLEOTIDE SEQUENCE [LARGE SCALE GENOMIC DNA]</scope>
    <source>
        <strain evidence="17 18">SAG 2043</strain>
    </source>
</reference>